<dbReference type="GO" id="GO:0004352">
    <property type="term" value="F:glutamate dehydrogenase (NAD+) activity"/>
    <property type="evidence" value="ECO:0007669"/>
    <property type="project" value="UniProtKB-UniRule"/>
</dbReference>
<dbReference type="EC" id="1.4.1.2" evidence="4"/>
<protein>
    <recommendedName>
        <fullName evidence="4">NAD-specific glutamate dehydrogenase</fullName>
        <ecNumber evidence="4">1.4.1.2</ecNumber>
    </recommendedName>
</protein>
<dbReference type="InterPro" id="IPR036291">
    <property type="entry name" value="NAD(P)-bd_dom_sf"/>
</dbReference>
<organism evidence="6 7">
    <name type="scientific">Pseudomicrostroma glucosiphilum</name>
    <dbReference type="NCBI Taxonomy" id="1684307"/>
    <lineage>
        <taxon>Eukaryota</taxon>
        <taxon>Fungi</taxon>
        <taxon>Dikarya</taxon>
        <taxon>Basidiomycota</taxon>
        <taxon>Ustilaginomycotina</taxon>
        <taxon>Exobasidiomycetes</taxon>
        <taxon>Microstromatales</taxon>
        <taxon>Microstromatales incertae sedis</taxon>
        <taxon>Pseudomicrostroma</taxon>
    </lineage>
</organism>
<name>A0A316UFA4_9BASI</name>
<comment type="catalytic activity">
    <reaction evidence="4">
        <text>L-glutamate + NAD(+) + H2O = 2-oxoglutarate + NH4(+) + NADH + H(+)</text>
        <dbReference type="Rhea" id="RHEA:15133"/>
        <dbReference type="ChEBI" id="CHEBI:15377"/>
        <dbReference type="ChEBI" id="CHEBI:15378"/>
        <dbReference type="ChEBI" id="CHEBI:16810"/>
        <dbReference type="ChEBI" id="CHEBI:28938"/>
        <dbReference type="ChEBI" id="CHEBI:29985"/>
        <dbReference type="ChEBI" id="CHEBI:57540"/>
        <dbReference type="ChEBI" id="CHEBI:57945"/>
        <dbReference type="EC" id="1.4.1.2"/>
    </reaction>
</comment>
<evidence type="ECO:0000256" key="3">
    <source>
        <dbReference type="ARBA" id="ARBA00023027"/>
    </source>
</evidence>
<feature type="domain" description="Glutamate/phenylalanine/leucine/valine/L-tryptophan dehydrogenase C-terminal" evidence="5">
    <location>
        <begin position="639"/>
        <end position="901"/>
    </location>
</feature>
<dbReference type="STRING" id="1684307.A0A316UFA4"/>
<dbReference type="PIRSF" id="PIRSF000184">
    <property type="entry name" value="GDH_NAD"/>
    <property type="match status" value="1"/>
</dbReference>
<dbReference type="InterPro" id="IPR055480">
    <property type="entry name" value="NAD-GDH_N"/>
</dbReference>
<dbReference type="OrthoDB" id="184415at2759"/>
<dbReference type="PANTHER" id="PTHR11606">
    <property type="entry name" value="GLUTAMATE DEHYDROGENASE"/>
    <property type="match status" value="1"/>
</dbReference>
<evidence type="ECO:0000313" key="7">
    <source>
        <dbReference type="Proteomes" id="UP000245942"/>
    </source>
</evidence>
<dbReference type="EMBL" id="KZ819321">
    <property type="protein sequence ID" value="PWN23922.1"/>
    <property type="molecule type" value="Genomic_DNA"/>
</dbReference>
<dbReference type="GO" id="GO:0005739">
    <property type="term" value="C:mitochondrion"/>
    <property type="evidence" value="ECO:0007669"/>
    <property type="project" value="UniProtKB-UniRule"/>
</dbReference>
<dbReference type="GO" id="GO:0006538">
    <property type="term" value="P:L-glutamate catabolic process"/>
    <property type="evidence" value="ECO:0007669"/>
    <property type="project" value="UniProtKB-UniRule"/>
</dbReference>
<comment type="function">
    <text evidence="4">NAD(+)-dependent glutamate dehydrogenase which degrades glutamate to ammonia and alpha-ketoglutarate.</text>
</comment>
<keyword evidence="2 4" id="KW-0560">Oxidoreductase</keyword>
<dbReference type="SUPFAM" id="SSF53223">
    <property type="entry name" value="Aminoacid dehydrogenase-like, N-terminal domain"/>
    <property type="match status" value="1"/>
</dbReference>
<dbReference type="AlphaFoldDB" id="A0A316UFA4"/>
<dbReference type="SMART" id="SM00839">
    <property type="entry name" value="ELFV_dehydrog"/>
    <property type="match status" value="1"/>
</dbReference>
<dbReference type="GeneID" id="37011000"/>
<keyword evidence="3 4" id="KW-0520">NAD</keyword>
<dbReference type="RefSeq" id="XP_025351082.1">
    <property type="nucleotide sequence ID" value="XM_025489266.1"/>
</dbReference>
<comment type="similarity">
    <text evidence="1 4">Belongs to the Glu/Leu/Phe/Val dehydrogenases family.</text>
</comment>
<evidence type="ECO:0000256" key="1">
    <source>
        <dbReference type="ARBA" id="ARBA00006382"/>
    </source>
</evidence>
<sequence length="1003" mass="112204">MQKTTFAGKQEQAEQAIAKIRENGFIPAELVEGEVTWFYDNLGIDNQYFAMESVSTICDHIISLYGAKILAYTKHSDSLEIDLEHATSNGAVFIHSSPPGASDPDSGAKPRYESVIDEKYIDKSTTSSAWRLETYRSKGNVSSSLPQRLRCYFLSKCNFVQPVPSPDSPEYSDIRRVSDAGFLSKASSNTLEIYQDVMSEALSRTGPVIEVFQVEGTREHRIVIGYRMGSTHGFFSALSSLYHYYSLFSSRKYVEHFSNDVTIVSLYLNPLPGSKAPPIEHSIHQVTREASLVYCLPDNPFFKAEATESAYAVQEAAYAYVGWLFAQHFCNRLGQAYQALRNVLDETNLQQASILNDIKLRFREETFTRQSIQETLQSYPELVRLLYVHFAAIHYPKGGDDDDLIPTLSYQRLVKEEILTDEQMYDRIRKTTVNQHEFQVLEALLLFNKAVLKCNFYTPTKVALSFRLDAKFLPEAEYPVRPFGIFFVVGSDFRGFHVRFKDVARGGIRVVRSRNRELYSVNQRGLFDEVYNLALTQQKKNKDLPEGGSKGAILPSLDANPRLCFEKFCDSLIDLLLEGQSPGVKEKIVDLVGKEEILFLGPDEGTADCMDWAAGHARERGAPWWKSFTTGKTAATLGGIPHDVWGMTSLSVRQYTTGIMRKLGLKEEEVTKVQTGGPDGDLGSNEILLSTDKTVAIIDGSGVIHDPQGLDREELTRLARGRKMISDFDISRLSKGGYRVLVEENDVKLPSGEIIPDGVQFRNQAHLLFKADLFVPCGGRPESINISNVNRLFDAEGKPHFKYVVEGANLFVTKQARTELERRGVILYPDASANKGGVTSSSLEVLCGLSLSDEEYQELMVFKDGKPSKFYLGYVRDVQNIIAQNARKEFEAIWRESQATSLPRSLISSQLSDALNSLSEELEGTNLFQNVTIRNAVLSHVFPGVLQRKIGLEAAIERIPEAYAKSAFAAWLAADFVYKNGPQASHVSFYQHLTNLSASAPTS</sequence>
<evidence type="ECO:0000259" key="5">
    <source>
        <dbReference type="SMART" id="SM00839"/>
    </source>
</evidence>
<dbReference type="PANTHER" id="PTHR11606:SF24">
    <property type="entry name" value="NAD-SPECIFIC GLUTAMATE DEHYDROGENASE"/>
    <property type="match status" value="1"/>
</dbReference>
<dbReference type="InterPro" id="IPR006096">
    <property type="entry name" value="Glu/Leu/Phe/Val/Trp_DH_C"/>
</dbReference>
<dbReference type="Proteomes" id="UP000245942">
    <property type="component" value="Unassembled WGS sequence"/>
</dbReference>
<evidence type="ECO:0000313" key="6">
    <source>
        <dbReference type="EMBL" id="PWN23922.1"/>
    </source>
</evidence>
<dbReference type="Pfam" id="PF23147">
    <property type="entry name" value="GDH2_N"/>
    <property type="match status" value="1"/>
</dbReference>
<dbReference type="InterPro" id="IPR046346">
    <property type="entry name" value="Aminoacid_DH-like_N_sf"/>
</dbReference>
<dbReference type="Pfam" id="PF00208">
    <property type="entry name" value="ELFV_dehydrog"/>
    <property type="match status" value="1"/>
</dbReference>
<dbReference type="SUPFAM" id="SSF51735">
    <property type="entry name" value="NAD(P)-binding Rossmann-fold domains"/>
    <property type="match status" value="1"/>
</dbReference>
<evidence type="ECO:0000256" key="4">
    <source>
        <dbReference type="PIRNR" id="PIRNR000184"/>
    </source>
</evidence>
<dbReference type="InterPro" id="IPR056365">
    <property type="entry name" value="NAD-GDH_2nd"/>
</dbReference>
<dbReference type="Pfam" id="PF23152">
    <property type="entry name" value="GDH_2nd"/>
    <property type="match status" value="1"/>
</dbReference>
<dbReference type="InterPro" id="IPR016210">
    <property type="entry name" value="NAD-GDH_euk"/>
</dbReference>
<dbReference type="Gene3D" id="3.40.50.720">
    <property type="entry name" value="NAD(P)-binding Rossmann-like Domain"/>
    <property type="match status" value="1"/>
</dbReference>
<reference evidence="6 7" key="1">
    <citation type="journal article" date="2018" name="Mol. Biol. Evol.">
        <title>Broad Genomic Sampling Reveals a Smut Pathogenic Ancestry of the Fungal Clade Ustilaginomycotina.</title>
        <authorList>
            <person name="Kijpornyongpan T."/>
            <person name="Mondo S.J."/>
            <person name="Barry K."/>
            <person name="Sandor L."/>
            <person name="Lee J."/>
            <person name="Lipzen A."/>
            <person name="Pangilinan J."/>
            <person name="LaButti K."/>
            <person name="Hainaut M."/>
            <person name="Henrissat B."/>
            <person name="Grigoriev I.V."/>
            <person name="Spatafora J.W."/>
            <person name="Aime M.C."/>
        </authorList>
    </citation>
    <scope>NUCLEOTIDE SEQUENCE [LARGE SCALE GENOMIC DNA]</scope>
    <source>
        <strain evidence="6 7">MCA 4718</strain>
    </source>
</reference>
<evidence type="ECO:0000256" key="2">
    <source>
        <dbReference type="ARBA" id="ARBA00023002"/>
    </source>
</evidence>
<accession>A0A316UFA4</accession>
<proteinExistence type="inferred from homology"/>
<gene>
    <name evidence="6" type="ORF">BCV69DRAFT_13790</name>
</gene>
<keyword evidence="7" id="KW-1185">Reference proteome</keyword>